<evidence type="ECO:0000256" key="1">
    <source>
        <dbReference type="ARBA" id="ARBA00004479"/>
    </source>
</evidence>
<evidence type="ECO:0000256" key="6">
    <source>
        <dbReference type="ARBA" id="ARBA00023136"/>
    </source>
</evidence>
<comment type="similarity">
    <text evidence="2 7">Belongs to the EMP24/GP25L family.</text>
</comment>
<evidence type="ECO:0000256" key="7">
    <source>
        <dbReference type="RuleBase" id="RU003827"/>
    </source>
</evidence>
<dbReference type="PROSITE" id="PS50866">
    <property type="entry name" value="GOLD"/>
    <property type="match status" value="1"/>
</dbReference>
<name>A0A367KUW4_RHIST</name>
<evidence type="ECO:0000256" key="4">
    <source>
        <dbReference type="ARBA" id="ARBA00022729"/>
    </source>
</evidence>
<dbReference type="InterPro" id="IPR015720">
    <property type="entry name" value="Emp24-like"/>
</dbReference>
<dbReference type="SMART" id="SM01190">
    <property type="entry name" value="EMP24_GP25L"/>
    <property type="match status" value="1"/>
</dbReference>
<evidence type="ECO:0000256" key="8">
    <source>
        <dbReference type="SAM" id="Phobius"/>
    </source>
</evidence>
<dbReference type="OrthoDB" id="759142at2759"/>
<keyword evidence="5 8" id="KW-1133">Transmembrane helix</keyword>
<reference evidence="11 12" key="1">
    <citation type="journal article" date="2018" name="G3 (Bethesda)">
        <title>Phylogenetic and Phylogenomic Definition of Rhizopus Species.</title>
        <authorList>
            <person name="Gryganskyi A.P."/>
            <person name="Golan J."/>
            <person name="Dolatabadi S."/>
            <person name="Mondo S."/>
            <person name="Robb S."/>
            <person name="Idnurm A."/>
            <person name="Muszewska A."/>
            <person name="Steczkiewicz K."/>
            <person name="Masonjones S."/>
            <person name="Liao H.L."/>
            <person name="Gajdeczka M.T."/>
            <person name="Anike F."/>
            <person name="Vuek A."/>
            <person name="Anishchenko I.M."/>
            <person name="Voigt K."/>
            <person name="de Hoog G.S."/>
            <person name="Smith M.E."/>
            <person name="Heitman J."/>
            <person name="Vilgalys R."/>
            <person name="Stajich J.E."/>
        </authorList>
    </citation>
    <scope>NUCLEOTIDE SEQUENCE [LARGE SCALE GENOMIC DNA]</scope>
    <source>
        <strain evidence="11 12">LSU 92-RS-03</strain>
    </source>
</reference>
<evidence type="ECO:0000313" key="12">
    <source>
        <dbReference type="Proteomes" id="UP000253551"/>
    </source>
</evidence>
<dbReference type="PANTHER" id="PTHR22811">
    <property type="entry name" value="TRANSMEMBRANE EMP24 DOMAIN-CONTAINING PROTEIN"/>
    <property type="match status" value="1"/>
</dbReference>
<dbReference type="GO" id="GO:0016020">
    <property type="term" value="C:membrane"/>
    <property type="evidence" value="ECO:0007669"/>
    <property type="project" value="UniProtKB-SubCell"/>
</dbReference>
<evidence type="ECO:0000256" key="9">
    <source>
        <dbReference type="SAM" id="SignalP"/>
    </source>
</evidence>
<organism evidence="11 12">
    <name type="scientific">Rhizopus stolonifer</name>
    <name type="common">Rhizopus nigricans</name>
    <dbReference type="NCBI Taxonomy" id="4846"/>
    <lineage>
        <taxon>Eukaryota</taxon>
        <taxon>Fungi</taxon>
        <taxon>Fungi incertae sedis</taxon>
        <taxon>Mucoromycota</taxon>
        <taxon>Mucoromycotina</taxon>
        <taxon>Mucoromycetes</taxon>
        <taxon>Mucorales</taxon>
        <taxon>Mucorineae</taxon>
        <taxon>Rhizopodaceae</taxon>
        <taxon>Rhizopus</taxon>
    </lineage>
</organism>
<feature type="chain" id="PRO_5016910612" evidence="9">
    <location>
        <begin position="21"/>
        <end position="219"/>
    </location>
</feature>
<dbReference type="STRING" id="4846.A0A367KUW4"/>
<dbReference type="EMBL" id="PJQM01000256">
    <property type="protein sequence ID" value="RCI05989.1"/>
    <property type="molecule type" value="Genomic_DNA"/>
</dbReference>
<evidence type="ECO:0000256" key="3">
    <source>
        <dbReference type="ARBA" id="ARBA00022692"/>
    </source>
</evidence>
<accession>A0A367KUW4</accession>
<comment type="subcellular location">
    <subcellularLocation>
        <location evidence="1 7">Membrane</location>
        <topology evidence="1 7">Single-pass type I membrane protein</topology>
    </subcellularLocation>
</comment>
<keyword evidence="3 7" id="KW-0812">Transmembrane</keyword>
<feature type="signal peptide" evidence="9">
    <location>
        <begin position="1"/>
        <end position="20"/>
    </location>
</feature>
<dbReference type="InterPro" id="IPR009038">
    <property type="entry name" value="GOLD_dom"/>
</dbReference>
<evidence type="ECO:0000256" key="5">
    <source>
        <dbReference type="ARBA" id="ARBA00022989"/>
    </source>
</evidence>
<dbReference type="AlphaFoldDB" id="A0A367KUW4"/>
<proteinExistence type="inferred from homology"/>
<feature type="domain" description="GOLD" evidence="10">
    <location>
        <begin position="37"/>
        <end position="128"/>
    </location>
</feature>
<dbReference type="Proteomes" id="UP000253551">
    <property type="component" value="Unassembled WGS sequence"/>
</dbReference>
<protein>
    <submittedName>
        <fullName evidence="11">Vesicle coat component</fullName>
    </submittedName>
</protein>
<sequence length="219" mass="25061">MQPSIFSLFLVASLLAAVKAITFDLPAVETRNAEEGSKCFSQYVPHDTLVLAAVKIGEGYNQRVNIEILDDNEPPNVYVKKSDISGNLRNAFNTNAEGELYVCFENILDNGFKESPQYKRSIELQFSVGAEASDFKKIASAEKLSPLELELRKLETVVSEIVDEMNYLKRREAKLRDTNESTNERVQWFSTLSLFTLFGLGTWQVLYLRRFFRRKRLID</sequence>
<gene>
    <name evidence="11" type="primary">ERV25_2</name>
    <name evidence="11" type="ORF">CU098_012484</name>
</gene>
<dbReference type="Pfam" id="PF01105">
    <property type="entry name" value="EMP24_GP25L"/>
    <property type="match status" value="1"/>
</dbReference>
<comment type="caution">
    <text evidence="11">The sequence shown here is derived from an EMBL/GenBank/DDBJ whole genome shotgun (WGS) entry which is preliminary data.</text>
</comment>
<keyword evidence="12" id="KW-1185">Reference proteome</keyword>
<evidence type="ECO:0000313" key="11">
    <source>
        <dbReference type="EMBL" id="RCI05989.1"/>
    </source>
</evidence>
<evidence type="ECO:0000256" key="2">
    <source>
        <dbReference type="ARBA" id="ARBA00007104"/>
    </source>
</evidence>
<keyword evidence="6 8" id="KW-0472">Membrane</keyword>
<evidence type="ECO:0000259" key="10">
    <source>
        <dbReference type="PROSITE" id="PS50866"/>
    </source>
</evidence>
<keyword evidence="4 9" id="KW-0732">Signal</keyword>
<feature type="transmembrane region" description="Helical" evidence="8">
    <location>
        <begin position="188"/>
        <end position="208"/>
    </location>
</feature>